<accession>A0AAD4KYT8</accession>
<proteinExistence type="inferred from homology"/>
<protein>
    <recommendedName>
        <fullName evidence="2 5">Proline dehydrogenase</fullName>
        <ecNumber evidence="2 5">1.5.5.2</ecNumber>
    </recommendedName>
</protein>
<comment type="caution">
    <text evidence="8">The sequence shown here is derived from an EMBL/GenBank/DDBJ whole genome shotgun (WGS) entry which is preliminary data.</text>
</comment>
<evidence type="ECO:0000259" key="7">
    <source>
        <dbReference type="Pfam" id="PF01619"/>
    </source>
</evidence>
<organism evidence="8 9">
    <name type="scientific">Talaromyces proteolyticus</name>
    <dbReference type="NCBI Taxonomy" id="1131652"/>
    <lineage>
        <taxon>Eukaryota</taxon>
        <taxon>Fungi</taxon>
        <taxon>Dikarya</taxon>
        <taxon>Ascomycota</taxon>
        <taxon>Pezizomycotina</taxon>
        <taxon>Eurotiomycetes</taxon>
        <taxon>Eurotiomycetidae</taxon>
        <taxon>Eurotiales</taxon>
        <taxon>Trichocomaceae</taxon>
        <taxon>Talaromyces</taxon>
        <taxon>Talaromyces sect. Bacilispori</taxon>
    </lineage>
</organism>
<dbReference type="GO" id="GO:0010133">
    <property type="term" value="P:L-proline catabolic process to L-glutamate"/>
    <property type="evidence" value="ECO:0007669"/>
    <property type="project" value="TreeGrafter"/>
</dbReference>
<dbReference type="GO" id="GO:0071949">
    <property type="term" value="F:FAD binding"/>
    <property type="evidence" value="ECO:0007669"/>
    <property type="project" value="TreeGrafter"/>
</dbReference>
<comment type="cofactor">
    <cofactor evidence="5">
        <name>FAD</name>
        <dbReference type="ChEBI" id="CHEBI:57692"/>
    </cofactor>
</comment>
<dbReference type="Proteomes" id="UP001201262">
    <property type="component" value="Unassembled WGS sequence"/>
</dbReference>
<dbReference type="InterPro" id="IPR002872">
    <property type="entry name" value="Proline_DH_dom"/>
</dbReference>
<dbReference type="EC" id="1.5.5.2" evidence="2 5"/>
<dbReference type="EMBL" id="JAJTJA010000004">
    <property type="protein sequence ID" value="KAH8700335.1"/>
    <property type="molecule type" value="Genomic_DNA"/>
</dbReference>
<comment type="similarity">
    <text evidence="1 5">Belongs to the proline oxidase family.</text>
</comment>
<evidence type="ECO:0000313" key="9">
    <source>
        <dbReference type="Proteomes" id="UP001201262"/>
    </source>
</evidence>
<sequence length="420" mass="47282">MRSLSVTTVTSVPLLLTPALASLSWVADSKLPVLDPDKNGALKSVLRQTIYSQFCAGESPAEVAHTISELKSLGYAGVILGYGREVVMTDDEARELAVRGEQEQELEDDADQVQQWTEGTMRTLELAHEGDFVALKFTGAGREALRCLLHGLPPSARLDRAIMDICDRARDRKVQLLFDAEQDAVQAAIDAWVLRLQRKYNHSFSLQGRPRALIYNTYQAYRLSTPHTLASHLRTAQEEGFVLGVKLVRGAYIASDPRHLFWKTKDETDSTYDAIAASLITRRYGAILGDSQPARTEMFPQADLVLATHNRRSIERARALRNEQVRTGNPMIEMVYGQLQGMADDISCQLVRESIALKAHRHTLEEIPQPYKYLVWGTVGECTKYLLRRGRENKDAASRTRDTRNAMFNELRRRSSFGLF</sequence>
<feature type="signal peptide" evidence="6">
    <location>
        <begin position="1"/>
        <end position="21"/>
    </location>
</feature>
<evidence type="ECO:0000256" key="4">
    <source>
        <dbReference type="ARBA" id="ARBA00023062"/>
    </source>
</evidence>
<keyword evidence="4 5" id="KW-0642">Proline metabolism</keyword>
<dbReference type="GeneID" id="70248329"/>
<gene>
    <name evidence="8" type="ORF">BGW36DRAFT_395454</name>
</gene>
<evidence type="ECO:0000256" key="6">
    <source>
        <dbReference type="SAM" id="SignalP"/>
    </source>
</evidence>
<reference evidence="8" key="1">
    <citation type="submission" date="2021-12" db="EMBL/GenBank/DDBJ databases">
        <title>Convergent genome expansion in fungi linked to evolution of root-endophyte symbiosis.</title>
        <authorList>
            <consortium name="DOE Joint Genome Institute"/>
            <person name="Ke Y.-H."/>
            <person name="Bonito G."/>
            <person name="Liao H.-L."/>
            <person name="Looney B."/>
            <person name="Rojas-Flechas A."/>
            <person name="Nash J."/>
            <person name="Hameed K."/>
            <person name="Schadt C."/>
            <person name="Martin F."/>
            <person name="Crous P.W."/>
            <person name="Miettinen O."/>
            <person name="Magnuson J.K."/>
            <person name="Labbe J."/>
            <person name="Jacobson D."/>
            <person name="Doktycz M.J."/>
            <person name="Veneault-Fourrey C."/>
            <person name="Kuo A."/>
            <person name="Mondo S."/>
            <person name="Calhoun S."/>
            <person name="Riley R."/>
            <person name="Ohm R."/>
            <person name="LaButti K."/>
            <person name="Andreopoulos B."/>
            <person name="Pangilinan J."/>
            <person name="Nolan M."/>
            <person name="Tritt A."/>
            <person name="Clum A."/>
            <person name="Lipzen A."/>
            <person name="Daum C."/>
            <person name="Barry K."/>
            <person name="Grigoriev I.V."/>
            <person name="Vilgalys R."/>
        </authorList>
    </citation>
    <scope>NUCLEOTIDE SEQUENCE</scope>
    <source>
        <strain evidence="8">PMI_201</strain>
    </source>
</reference>
<comment type="catalytic activity">
    <reaction evidence="5">
        <text>L-proline + a quinone = (S)-1-pyrroline-5-carboxylate + a quinol + H(+)</text>
        <dbReference type="Rhea" id="RHEA:23784"/>
        <dbReference type="ChEBI" id="CHEBI:15378"/>
        <dbReference type="ChEBI" id="CHEBI:17388"/>
        <dbReference type="ChEBI" id="CHEBI:24646"/>
        <dbReference type="ChEBI" id="CHEBI:60039"/>
        <dbReference type="ChEBI" id="CHEBI:132124"/>
        <dbReference type="EC" id="1.5.5.2"/>
    </reaction>
</comment>
<dbReference type="Gene3D" id="3.20.20.220">
    <property type="match status" value="1"/>
</dbReference>
<evidence type="ECO:0000256" key="1">
    <source>
        <dbReference type="ARBA" id="ARBA00005869"/>
    </source>
</evidence>
<evidence type="ECO:0000256" key="5">
    <source>
        <dbReference type="RuleBase" id="RU364054"/>
    </source>
</evidence>
<feature type="chain" id="PRO_5042221417" description="Proline dehydrogenase" evidence="6">
    <location>
        <begin position="22"/>
        <end position="420"/>
    </location>
</feature>
<dbReference type="Pfam" id="PF01619">
    <property type="entry name" value="Pro_dh"/>
    <property type="match status" value="1"/>
</dbReference>
<evidence type="ECO:0000256" key="3">
    <source>
        <dbReference type="ARBA" id="ARBA00023002"/>
    </source>
</evidence>
<dbReference type="RefSeq" id="XP_046074041.1">
    <property type="nucleotide sequence ID" value="XM_046218042.1"/>
</dbReference>
<keyword evidence="6" id="KW-0732">Signal</keyword>
<dbReference type="GO" id="GO:0004657">
    <property type="term" value="F:proline dehydrogenase activity"/>
    <property type="evidence" value="ECO:0007669"/>
    <property type="project" value="UniProtKB-EC"/>
</dbReference>
<dbReference type="PANTHER" id="PTHR13914">
    <property type="entry name" value="PROLINE OXIDASE"/>
    <property type="match status" value="1"/>
</dbReference>
<dbReference type="InterPro" id="IPR015659">
    <property type="entry name" value="Proline_oxidase"/>
</dbReference>
<feature type="domain" description="Proline dehydrogenase" evidence="7">
    <location>
        <begin position="64"/>
        <end position="401"/>
    </location>
</feature>
<dbReference type="PANTHER" id="PTHR13914:SF30">
    <property type="entry name" value="PROLINE DEHYDROGENASE"/>
    <property type="match status" value="1"/>
</dbReference>
<dbReference type="SUPFAM" id="SSF51730">
    <property type="entry name" value="FAD-linked oxidoreductase"/>
    <property type="match status" value="1"/>
</dbReference>
<name>A0AAD4KYT8_9EURO</name>
<keyword evidence="5" id="KW-0285">Flavoprotein</keyword>
<evidence type="ECO:0000313" key="8">
    <source>
        <dbReference type="EMBL" id="KAH8700335.1"/>
    </source>
</evidence>
<dbReference type="AlphaFoldDB" id="A0AAD4KYT8"/>
<comment type="function">
    <text evidence="5">Converts proline to delta-1-pyrroline-5-carboxylate.</text>
</comment>
<evidence type="ECO:0000256" key="2">
    <source>
        <dbReference type="ARBA" id="ARBA00012695"/>
    </source>
</evidence>
<keyword evidence="9" id="KW-1185">Reference proteome</keyword>
<keyword evidence="5" id="KW-0274">FAD</keyword>
<dbReference type="GO" id="GO:0005739">
    <property type="term" value="C:mitochondrion"/>
    <property type="evidence" value="ECO:0007669"/>
    <property type="project" value="TreeGrafter"/>
</dbReference>
<dbReference type="InterPro" id="IPR029041">
    <property type="entry name" value="FAD-linked_oxidoreductase-like"/>
</dbReference>
<keyword evidence="3 5" id="KW-0560">Oxidoreductase</keyword>